<reference evidence="2" key="1">
    <citation type="submission" date="2019-05" db="EMBL/GenBank/DDBJ databases">
        <title>Annotation for the trematode Fasciolopsis buski.</title>
        <authorList>
            <person name="Choi Y.-J."/>
        </authorList>
    </citation>
    <scope>NUCLEOTIDE SEQUENCE</scope>
    <source>
        <strain evidence="2">HT</strain>
        <tissue evidence="2">Whole worm</tissue>
    </source>
</reference>
<comment type="caution">
    <text evidence="2">The sequence shown here is derived from an EMBL/GenBank/DDBJ whole genome shotgun (WGS) entry which is preliminary data.</text>
</comment>
<accession>A0A8E0RQY7</accession>
<keyword evidence="1" id="KW-1133">Transmembrane helix</keyword>
<dbReference type="Proteomes" id="UP000728185">
    <property type="component" value="Unassembled WGS sequence"/>
</dbReference>
<proteinExistence type="predicted"/>
<evidence type="ECO:0000256" key="1">
    <source>
        <dbReference type="SAM" id="Phobius"/>
    </source>
</evidence>
<protein>
    <submittedName>
        <fullName evidence="2">Uncharacterized protein</fullName>
    </submittedName>
</protein>
<evidence type="ECO:0000313" key="2">
    <source>
        <dbReference type="EMBL" id="KAA0188444.1"/>
    </source>
</evidence>
<keyword evidence="1" id="KW-0472">Membrane</keyword>
<dbReference type="AlphaFoldDB" id="A0A8E0RQY7"/>
<gene>
    <name evidence="2" type="ORF">FBUS_01819</name>
</gene>
<feature type="transmembrane region" description="Helical" evidence="1">
    <location>
        <begin position="21"/>
        <end position="39"/>
    </location>
</feature>
<keyword evidence="3" id="KW-1185">Reference proteome</keyword>
<sequence length="111" mass="12040">MQASPQEIVLPSAGGHCDPEIPILCLLCLVLLVDLAYGCDKSKKSKKILTTKECNFLIDEVLFKCYKSALKKKDCGKSVDECAFMEHANLLAATTSVLLVQVFGDFSLGSP</sequence>
<keyword evidence="1" id="KW-0812">Transmembrane</keyword>
<dbReference type="EMBL" id="LUCM01008411">
    <property type="protein sequence ID" value="KAA0188444.1"/>
    <property type="molecule type" value="Genomic_DNA"/>
</dbReference>
<organism evidence="2 3">
    <name type="scientific">Fasciolopsis buskii</name>
    <dbReference type="NCBI Taxonomy" id="27845"/>
    <lineage>
        <taxon>Eukaryota</taxon>
        <taxon>Metazoa</taxon>
        <taxon>Spiralia</taxon>
        <taxon>Lophotrochozoa</taxon>
        <taxon>Platyhelminthes</taxon>
        <taxon>Trematoda</taxon>
        <taxon>Digenea</taxon>
        <taxon>Plagiorchiida</taxon>
        <taxon>Echinostomata</taxon>
        <taxon>Echinostomatoidea</taxon>
        <taxon>Fasciolidae</taxon>
        <taxon>Fasciolopsis</taxon>
    </lineage>
</organism>
<evidence type="ECO:0000313" key="3">
    <source>
        <dbReference type="Proteomes" id="UP000728185"/>
    </source>
</evidence>
<name>A0A8E0RQY7_9TREM</name>